<evidence type="ECO:0000313" key="2">
    <source>
        <dbReference type="EMBL" id="KAF2250142.1"/>
    </source>
</evidence>
<keyword evidence="1" id="KW-1133">Transmembrane helix</keyword>
<accession>A0A6A6IJT7</accession>
<feature type="transmembrane region" description="Helical" evidence="1">
    <location>
        <begin position="38"/>
        <end position="61"/>
    </location>
</feature>
<gene>
    <name evidence="2" type="ORF">BU26DRAFT_518585</name>
</gene>
<proteinExistence type="predicted"/>
<name>A0A6A6IJT7_9PLEO</name>
<organism evidence="2 3">
    <name type="scientific">Trematosphaeria pertusa</name>
    <dbReference type="NCBI Taxonomy" id="390896"/>
    <lineage>
        <taxon>Eukaryota</taxon>
        <taxon>Fungi</taxon>
        <taxon>Dikarya</taxon>
        <taxon>Ascomycota</taxon>
        <taxon>Pezizomycotina</taxon>
        <taxon>Dothideomycetes</taxon>
        <taxon>Pleosporomycetidae</taxon>
        <taxon>Pleosporales</taxon>
        <taxon>Massarineae</taxon>
        <taxon>Trematosphaeriaceae</taxon>
        <taxon>Trematosphaeria</taxon>
    </lineage>
</organism>
<keyword evidence="3" id="KW-1185">Reference proteome</keyword>
<dbReference type="GeneID" id="54582179"/>
<dbReference type="EMBL" id="ML987194">
    <property type="protein sequence ID" value="KAF2250142.1"/>
    <property type="molecule type" value="Genomic_DNA"/>
</dbReference>
<evidence type="ECO:0000256" key="1">
    <source>
        <dbReference type="SAM" id="Phobius"/>
    </source>
</evidence>
<sequence length="99" mass="10600">MVEIVEALDTLVILRLFLLPIALALGTGASYAAPTRDWGGAFTLASLAIAVLAVLLAVLALNQYLGMERLIDDDVGEDLGGVYRSHYADEVVRNRGRSV</sequence>
<protein>
    <submittedName>
        <fullName evidence="2">Uncharacterized protein</fullName>
    </submittedName>
</protein>
<reference evidence="2" key="1">
    <citation type="journal article" date="2020" name="Stud. Mycol.">
        <title>101 Dothideomycetes genomes: a test case for predicting lifestyles and emergence of pathogens.</title>
        <authorList>
            <person name="Haridas S."/>
            <person name="Albert R."/>
            <person name="Binder M."/>
            <person name="Bloem J."/>
            <person name="Labutti K."/>
            <person name="Salamov A."/>
            <person name="Andreopoulos B."/>
            <person name="Baker S."/>
            <person name="Barry K."/>
            <person name="Bills G."/>
            <person name="Bluhm B."/>
            <person name="Cannon C."/>
            <person name="Castanera R."/>
            <person name="Culley D."/>
            <person name="Daum C."/>
            <person name="Ezra D."/>
            <person name="Gonzalez J."/>
            <person name="Henrissat B."/>
            <person name="Kuo A."/>
            <person name="Liang C."/>
            <person name="Lipzen A."/>
            <person name="Lutzoni F."/>
            <person name="Magnuson J."/>
            <person name="Mondo S."/>
            <person name="Nolan M."/>
            <person name="Ohm R."/>
            <person name="Pangilinan J."/>
            <person name="Park H.-J."/>
            <person name="Ramirez L."/>
            <person name="Alfaro M."/>
            <person name="Sun H."/>
            <person name="Tritt A."/>
            <person name="Yoshinaga Y."/>
            <person name="Zwiers L.-H."/>
            <person name="Turgeon B."/>
            <person name="Goodwin S."/>
            <person name="Spatafora J."/>
            <person name="Crous P."/>
            <person name="Grigoriev I."/>
        </authorList>
    </citation>
    <scope>NUCLEOTIDE SEQUENCE</scope>
    <source>
        <strain evidence="2">CBS 122368</strain>
    </source>
</reference>
<dbReference type="RefSeq" id="XP_033685146.1">
    <property type="nucleotide sequence ID" value="XM_033828849.1"/>
</dbReference>
<dbReference type="Proteomes" id="UP000800094">
    <property type="component" value="Unassembled WGS sequence"/>
</dbReference>
<keyword evidence="1" id="KW-0472">Membrane</keyword>
<feature type="transmembrane region" description="Helical" evidence="1">
    <location>
        <begin position="12"/>
        <end position="32"/>
    </location>
</feature>
<dbReference type="AlphaFoldDB" id="A0A6A6IJT7"/>
<keyword evidence="1" id="KW-0812">Transmembrane</keyword>
<evidence type="ECO:0000313" key="3">
    <source>
        <dbReference type="Proteomes" id="UP000800094"/>
    </source>
</evidence>